<dbReference type="GO" id="GO:0006355">
    <property type="term" value="P:regulation of DNA-templated transcription"/>
    <property type="evidence" value="ECO:0007669"/>
    <property type="project" value="InterPro"/>
</dbReference>
<dbReference type="PANTHER" id="PTHR35807:SF1">
    <property type="entry name" value="TRANSCRIPTIONAL REGULATOR REDD"/>
    <property type="match status" value="1"/>
</dbReference>
<dbReference type="OrthoDB" id="7888886at2"/>
<reference evidence="4 5" key="1">
    <citation type="submission" date="2018-03" db="EMBL/GenBank/DDBJ databases">
        <title>The draft genome of Mesorhizobium sp. 6GN-30.</title>
        <authorList>
            <person name="Liu L."/>
            <person name="Li L."/>
            <person name="Wang T."/>
            <person name="Zhang X."/>
            <person name="Liang L."/>
        </authorList>
    </citation>
    <scope>NUCLEOTIDE SEQUENCE [LARGE SCALE GENOMIC DNA]</scope>
    <source>
        <strain evidence="4 5">6GN30</strain>
    </source>
</reference>
<comment type="caution">
    <text evidence="4">The sequence shown here is derived from an EMBL/GenBank/DDBJ whole genome shotgun (WGS) entry which is preliminary data.</text>
</comment>
<dbReference type="RefSeq" id="WP_106771346.1">
    <property type="nucleotide sequence ID" value="NZ_PXYK01000005.1"/>
</dbReference>
<name>A0A2P7SLB7_9HYPH</name>
<dbReference type="GO" id="GO:0003677">
    <property type="term" value="F:DNA binding"/>
    <property type="evidence" value="ECO:0007669"/>
    <property type="project" value="InterPro"/>
</dbReference>
<evidence type="ECO:0000259" key="3">
    <source>
        <dbReference type="Pfam" id="PF03704"/>
    </source>
</evidence>
<gene>
    <name evidence="4" type="ORF">C7I84_06495</name>
</gene>
<dbReference type="Gene3D" id="1.25.40.10">
    <property type="entry name" value="Tetratricopeptide repeat domain"/>
    <property type="match status" value="2"/>
</dbReference>
<dbReference type="SUPFAM" id="SSF48452">
    <property type="entry name" value="TPR-like"/>
    <property type="match status" value="2"/>
</dbReference>
<evidence type="ECO:0000313" key="4">
    <source>
        <dbReference type="EMBL" id="PSJ63283.1"/>
    </source>
</evidence>
<dbReference type="Pfam" id="PF03704">
    <property type="entry name" value="BTAD"/>
    <property type="match status" value="1"/>
</dbReference>
<dbReference type="SUPFAM" id="SSF46894">
    <property type="entry name" value="C-terminal effector domain of the bipartite response regulators"/>
    <property type="match status" value="1"/>
</dbReference>
<keyword evidence="5" id="KW-1185">Reference proteome</keyword>
<dbReference type="InterPro" id="IPR051677">
    <property type="entry name" value="AfsR-DnrI-RedD_regulator"/>
</dbReference>
<keyword evidence="1" id="KW-0805">Transcription regulation</keyword>
<evidence type="ECO:0000256" key="1">
    <source>
        <dbReference type="ARBA" id="ARBA00023015"/>
    </source>
</evidence>
<dbReference type="InterPro" id="IPR016032">
    <property type="entry name" value="Sig_transdc_resp-reg_C-effctor"/>
</dbReference>
<dbReference type="InterPro" id="IPR011990">
    <property type="entry name" value="TPR-like_helical_dom_sf"/>
</dbReference>
<dbReference type="AlphaFoldDB" id="A0A2P7SLB7"/>
<accession>A0A2P7SLB7</accession>
<dbReference type="EMBL" id="PXYK01000005">
    <property type="protein sequence ID" value="PSJ63283.1"/>
    <property type="molecule type" value="Genomic_DNA"/>
</dbReference>
<sequence length="678" mass="75320">MSVATVARHTEDGVVEARLEVKLLGGFEIHSAGQVHVFDKRKACAILAYLLLSGQYRETRGRLSALLWSDRDEEHARASLRQSIRDLRQIEVQTGVNFLAVDKLSVGIDRTLFKTDIATVHLALKQRDFAIADGILAQRSDSLCAGLQDCDPVFDNWLRMTATHWSDSLVQQLSKALDAPNSTVAERKAIASCILHVDPLHEAAAMEMLRALYREGGFASAHGFFERYSNDLRAELDIAPPRDMVRQLEEFKTGERSDVAGAAPQGRIEPDMLPNVVEKPTIVLVTEKYRASDAHIQFALVSELSASLSRFRHWTAIQAELDPEIIRSRSIDGLLSALKDIADVAVVINTAERGTERLFEISCVSLTHGELHFTTTAPHAPSGWRTVFNEICAQVASRLQLAISSTRLHRIDTLSPNYISAYDHWLDGQRLSILWRNDTEAAAIARYEDAIRLDPKLACAYSSLAAILNSRWIVLPGYPLDSADLERAFDLAKQAVMLDPLDHRNQVNLAWSHLLARRWELADFHFGLAHDLNAANPATLIAYALASAFVGSPERAVDLARRSFELNPLHDPHYYGYLATISFLAGDLPGCIQAVEKSDGLFPDIRGWSAAAHALSGNDAAAGADFRVFLRSISAAWYNNERPSRRAAIDWFKNVFPIRIEADRERLAQGIDRAARLA</sequence>
<dbReference type="Proteomes" id="UP000241229">
    <property type="component" value="Unassembled WGS sequence"/>
</dbReference>
<dbReference type="InterPro" id="IPR005158">
    <property type="entry name" value="BTAD"/>
</dbReference>
<dbReference type="PANTHER" id="PTHR35807">
    <property type="entry name" value="TRANSCRIPTIONAL REGULATOR REDD-RELATED"/>
    <property type="match status" value="1"/>
</dbReference>
<organism evidence="4 5">
    <name type="scientific">Kumtagia ephedrae</name>
    <dbReference type="NCBI Taxonomy" id="2116701"/>
    <lineage>
        <taxon>Bacteria</taxon>
        <taxon>Pseudomonadati</taxon>
        <taxon>Pseudomonadota</taxon>
        <taxon>Alphaproteobacteria</taxon>
        <taxon>Hyphomicrobiales</taxon>
        <taxon>Phyllobacteriaceae</taxon>
        <taxon>Kumtagia</taxon>
    </lineage>
</organism>
<dbReference type="InterPro" id="IPR036388">
    <property type="entry name" value="WH-like_DNA-bd_sf"/>
</dbReference>
<evidence type="ECO:0000313" key="5">
    <source>
        <dbReference type="Proteomes" id="UP000241229"/>
    </source>
</evidence>
<proteinExistence type="predicted"/>
<protein>
    <recommendedName>
        <fullName evidence="3">Bacterial transcriptional activator domain-containing protein</fullName>
    </recommendedName>
</protein>
<evidence type="ECO:0000256" key="2">
    <source>
        <dbReference type="ARBA" id="ARBA00023163"/>
    </source>
</evidence>
<dbReference type="Gene3D" id="1.10.10.10">
    <property type="entry name" value="Winged helix-like DNA-binding domain superfamily/Winged helix DNA-binding domain"/>
    <property type="match status" value="1"/>
</dbReference>
<keyword evidence="2" id="KW-0804">Transcription</keyword>
<feature type="domain" description="Bacterial transcriptional activator" evidence="3">
    <location>
        <begin position="155"/>
        <end position="246"/>
    </location>
</feature>